<dbReference type="InterPro" id="IPR016190">
    <property type="entry name" value="Transl_init_fac_IF2/IF5_Zn-bd"/>
</dbReference>
<evidence type="ECO:0000256" key="2">
    <source>
        <dbReference type="ARBA" id="ARBA00022540"/>
    </source>
</evidence>
<proteinExistence type="evidence at transcript level"/>
<name>A0A192ZIA0_9EUKA</name>
<dbReference type="InterPro" id="IPR016189">
    <property type="entry name" value="Transl_init_fac_IF2/IF5_N"/>
</dbReference>
<dbReference type="PANTHER" id="PTHR23001:SF3">
    <property type="entry name" value="EUKARYOTIC TRANSLATION INITIATION FACTOR 2 SUBUNIT 2"/>
    <property type="match status" value="1"/>
</dbReference>
<dbReference type="InterPro" id="IPR002735">
    <property type="entry name" value="Transl_init_fac_IF2/IF5_dom"/>
</dbReference>
<sequence length="213" mass="24072">KHSKESLFSSPPRNMDDLDIWSSKKKKKKTKSSSTKKAETTEEETAVLDEKNLDTFLKGEGEYPYSFLLNRALDMVRSRKPTARKSNIPAPIVLREGTKKTVIENFKDIAKHLNRGLDHLSRFIAVELSTTIASDSAHGLILKTRLDPKSVVNLLGKYVQVYVVCHMCESENTLLYRDPATRLYMLKCESCSATRSVPAIKEGVVVQATRRKK</sequence>
<dbReference type="SMART" id="SM00653">
    <property type="entry name" value="eIF2B_5"/>
    <property type="match status" value="1"/>
</dbReference>
<evidence type="ECO:0000313" key="6">
    <source>
        <dbReference type="EMBL" id="ANM86125.1"/>
    </source>
</evidence>
<dbReference type="EMBL" id="KX235396">
    <property type="protein sequence ID" value="ANM86125.1"/>
    <property type="molecule type" value="mRNA"/>
</dbReference>
<dbReference type="Gene3D" id="3.30.30.170">
    <property type="match status" value="1"/>
</dbReference>
<evidence type="ECO:0000259" key="5">
    <source>
        <dbReference type="SMART" id="SM00653"/>
    </source>
</evidence>
<evidence type="ECO:0000256" key="3">
    <source>
        <dbReference type="ARBA" id="ARBA00022917"/>
    </source>
</evidence>
<dbReference type="Pfam" id="PF01873">
    <property type="entry name" value="eIF-5_eIF-2B"/>
    <property type="match status" value="1"/>
</dbReference>
<keyword evidence="2 6" id="KW-0396">Initiation factor</keyword>
<comment type="similarity">
    <text evidence="1">Belongs to the eIF-2-beta/eIF-5 family.</text>
</comment>
<feature type="compositionally biased region" description="Polar residues" evidence="4">
    <location>
        <begin position="1"/>
        <end position="12"/>
    </location>
</feature>
<keyword evidence="3" id="KW-0648">Protein biosynthesis</keyword>
<dbReference type="PANTHER" id="PTHR23001">
    <property type="entry name" value="EUKARYOTIC TRANSLATION INITIATION FACTOR"/>
    <property type="match status" value="1"/>
</dbReference>
<protein>
    <submittedName>
        <fullName evidence="6">Eukaryotic translation initiation factor 2 subunit beta</fullName>
    </submittedName>
</protein>
<organism evidence="6">
    <name type="scientific">Stygiella incarcerata</name>
    <dbReference type="NCBI Taxonomy" id="1712417"/>
    <lineage>
        <taxon>Eukaryota</taxon>
        <taxon>Discoba</taxon>
        <taxon>Jakobida</taxon>
        <taxon>Andalucina</taxon>
        <taxon>Stygiellidae</taxon>
        <taxon>Stygiella</taxon>
    </lineage>
</organism>
<dbReference type="FunFam" id="3.30.30.170:FF:000001">
    <property type="entry name" value="Eukaryotic translation initiation factor 2 subunit"/>
    <property type="match status" value="1"/>
</dbReference>
<dbReference type="GO" id="GO:0003729">
    <property type="term" value="F:mRNA binding"/>
    <property type="evidence" value="ECO:0007669"/>
    <property type="project" value="TreeGrafter"/>
</dbReference>
<dbReference type="GO" id="GO:0003743">
    <property type="term" value="F:translation initiation factor activity"/>
    <property type="evidence" value="ECO:0007669"/>
    <property type="project" value="UniProtKB-KW"/>
</dbReference>
<dbReference type="SUPFAM" id="SSF100966">
    <property type="entry name" value="Translation initiation factor 2 beta, aIF2beta, N-terminal domain"/>
    <property type="match status" value="1"/>
</dbReference>
<dbReference type="GO" id="GO:0005850">
    <property type="term" value="C:eukaryotic translation initiation factor 2 complex"/>
    <property type="evidence" value="ECO:0007669"/>
    <property type="project" value="TreeGrafter"/>
</dbReference>
<feature type="non-terminal residue" evidence="6">
    <location>
        <position position="1"/>
    </location>
</feature>
<dbReference type="InterPro" id="IPR045196">
    <property type="entry name" value="IF2/IF5"/>
</dbReference>
<reference evidence="6" key="1">
    <citation type="submission" date="2016-05" db="EMBL/GenBank/DDBJ databases">
        <title>Novel hydrogenosomes in the microaerophilic jakobid Stygiella incarcerata.</title>
        <authorList>
            <person name="Leger M.M."/>
            <person name="Eme L."/>
            <person name="Hug L.A."/>
            <person name="Roger A.J."/>
        </authorList>
    </citation>
    <scope>NUCLEOTIDE SEQUENCE</scope>
</reference>
<dbReference type="GO" id="GO:0001731">
    <property type="term" value="P:formation of translation preinitiation complex"/>
    <property type="evidence" value="ECO:0007669"/>
    <property type="project" value="TreeGrafter"/>
</dbReference>
<dbReference type="SUPFAM" id="SSF75689">
    <property type="entry name" value="Zinc-binding domain of translation initiation factor 2 beta"/>
    <property type="match status" value="1"/>
</dbReference>
<gene>
    <name evidence="6" type="primary">if2b</name>
</gene>
<dbReference type="AlphaFoldDB" id="A0A192ZIA0"/>
<feature type="domain" description="Translation initiation factor IF2/IF5" evidence="5">
    <location>
        <begin position="83"/>
        <end position="194"/>
    </location>
</feature>
<dbReference type="GO" id="GO:0031369">
    <property type="term" value="F:translation initiation factor binding"/>
    <property type="evidence" value="ECO:0007669"/>
    <property type="project" value="TreeGrafter"/>
</dbReference>
<evidence type="ECO:0000256" key="4">
    <source>
        <dbReference type="SAM" id="MobiDB-lite"/>
    </source>
</evidence>
<accession>A0A192ZIA0</accession>
<feature type="region of interest" description="Disordered" evidence="4">
    <location>
        <begin position="1"/>
        <end position="45"/>
    </location>
</feature>
<evidence type="ECO:0000256" key="1">
    <source>
        <dbReference type="ARBA" id="ARBA00010397"/>
    </source>
</evidence>